<gene>
    <name evidence="1" type="primary">NRG1_5</name>
    <name evidence="1" type="ORF">DSO57_1013218</name>
</gene>
<proteinExistence type="predicted"/>
<evidence type="ECO:0000313" key="1">
    <source>
        <dbReference type="EMBL" id="KAJ9054552.1"/>
    </source>
</evidence>
<accession>A0ACC2RWY7</accession>
<protein>
    <submittedName>
        <fullName evidence="1">Transcriptional repressor</fullName>
    </submittedName>
</protein>
<comment type="caution">
    <text evidence="1">The sequence shown here is derived from an EMBL/GenBank/DDBJ whole genome shotgun (WGS) entry which is preliminary data.</text>
</comment>
<reference evidence="1" key="1">
    <citation type="submission" date="2022-04" db="EMBL/GenBank/DDBJ databases">
        <title>Genome of the entomopathogenic fungus Entomophthora muscae.</title>
        <authorList>
            <person name="Elya C."/>
            <person name="Lovett B.R."/>
            <person name="Lee E."/>
            <person name="Macias A.M."/>
            <person name="Hajek A.E."/>
            <person name="De Bivort B.L."/>
            <person name="Kasson M.T."/>
            <person name="De Fine Licht H.H."/>
            <person name="Stajich J.E."/>
        </authorList>
    </citation>
    <scope>NUCLEOTIDE SEQUENCE</scope>
    <source>
        <strain evidence="1">Berkeley</strain>
    </source>
</reference>
<keyword evidence="2" id="KW-1185">Reference proteome</keyword>
<evidence type="ECO:0000313" key="2">
    <source>
        <dbReference type="Proteomes" id="UP001165960"/>
    </source>
</evidence>
<sequence>MPDKFSITNASGHKVSLLDRQPDKAEFDEEAKKKHVCSYPSCGRAFSTRGHLARHQRIHTGEKNFRCLLPQCHSRFSRKDNMMQHFRTHFVTKARPKSIRSDFFTLPPLNYVVSCYPNIKINYNL</sequence>
<organism evidence="1 2">
    <name type="scientific">Entomophthora muscae</name>
    <dbReference type="NCBI Taxonomy" id="34485"/>
    <lineage>
        <taxon>Eukaryota</taxon>
        <taxon>Fungi</taxon>
        <taxon>Fungi incertae sedis</taxon>
        <taxon>Zoopagomycota</taxon>
        <taxon>Entomophthoromycotina</taxon>
        <taxon>Entomophthoromycetes</taxon>
        <taxon>Entomophthorales</taxon>
        <taxon>Entomophthoraceae</taxon>
        <taxon>Entomophthora</taxon>
    </lineage>
</organism>
<dbReference type="Proteomes" id="UP001165960">
    <property type="component" value="Unassembled WGS sequence"/>
</dbReference>
<name>A0ACC2RWY7_9FUNG</name>
<dbReference type="EMBL" id="QTSX02006438">
    <property type="protein sequence ID" value="KAJ9054552.1"/>
    <property type="molecule type" value="Genomic_DNA"/>
</dbReference>